<keyword evidence="2" id="KW-0201">Cytochrome c-type biogenesis</keyword>
<feature type="domain" description="Cytochrome c-type biogenesis protein H TPR" evidence="8">
    <location>
        <begin position="122"/>
        <end position="249"/>
    </location>
</feature>
<dbReference type="InterPro" id="IPR056413">
    <property type="entry name" value="TPR_CcmH_CycH"/>
</dbReference>
<feature type="domain" description="Cytochrome c-type biogenesis protein H Ig-like" evidence="7">
    <location>
        <begin position="295"/>
        <end position="396"/>
    </location>
</feature>
<keyword evidence="6" id="KW-0472">Membrane</keyword>
<dbReference type="SMART" id="SM00028">
    <property type="entry name" value="TPR"/>
    <property type="match status" value="2"/>
</dbReference>
<dbReference type="PANTHER" id="PTHR47870:SF1">
    <property type="entry name" value="CYTOCHROME C-TYPE BIOGENESIS PROTEIN CCMH"/>
    <property type="match status" value="1"/>
</dbReference>
<dbReference type="InterPro" id="IPR051263">
    <property type="entry name" value="C-type_cytochrome_biogenesis"/>
</dbReference>
<keyword evidence="10" id="KW-1185">Reference proteome</keyword>
<dbReference type="Gene3D" id="1.25.40.10">
    <property type="entry name" value="Tetratricopeptide repeat domain"/>
    <property type="match status" value="1"/>
</dbReference>
<protein>
    <recommendedName>
        <fullName evidence="11">C-type cytochrome biogenesis protein CcmI</fullName>
    </recommendedName>
</protein>
<dbReference type="InterPro" id="IPR019734">
    <property type="entry name" value="TPR_rpt"/>
</dbReference>
<evidence type="ECO:0008006" key="11">
    <source>
        <dbReference type="Google" id="ProtNLM"/>
    </source>
</evidence>
<dbReference type="Pfam" id="PF23892">
    <property type="entry name" value="Ig_CycH"/>
    <property type="match status" value="1"/>
</dbReference>
<dbReference type="PANTHER" id="PTHR47870">
    <property type="entry name" value="CYTOCHROME C-TYPE BIOGENESIS PROTEIN CCMH"/>
    <property type="match status" value="1"/>
</dbReference>
<feature type="region of interest" description="Disordered" evidence="5">
    <location>
        <begin position="105"/>
        <end position="127"/>
    </location>
</feature>
<gene>
    <name evidence="9" type="ORF">ACFPP7_04520</name>
</gene>
<dbReference type="EMBL" id="JBHSMX010000009">
    <property type="protein sequence ID" value="MFC5520181.1"/>
    <property type="molecule type" value="Genomic_DNA"/>
</dbReference>
<evidence type="ECO:0000256" key="6">
    <source>
        <dbReference type="SAM" id="Phobius"/>
    </source>
</evidence>
<name>A0ABW0Q6H3_9BURK</name>
<evidence type="ECO:0000259" key="7">
    <source>
        <dbReference type="Pfam" id="PF23892"/>
    </source>
</evidence>
<keyword evidence="6" id="KW-0812">Transmembrane</keyword>
<comment type="caution">
    <text evidence="9">The sequence shown here is derived from an EMBL/GenBank/DDBJ whole genome shotgun (WGS) entry which is preliminary data.</text>
</comment>
<dbReference type="Proteomes" id="UP001596084">
    <property type="component" value="Unassembled WGS sequence"/>
</dbReference>
<evidence type="ECO:0000256" key="5">
    <source>
        <dbReference type="SAM" id="MobiDB-lite"/>
    </source>
</evidence>
<feature type="repeat" description="TPR" evidence="4">
    <location>
        <begin position="149"/>
        <end position="182"/>
    </location>
</feature>
<dbReference type="PROSITE" id="PS50005">
    <property type="entry name" value="TPR"/>
    <property type="match status" value="1"/>
</dbReference>
<organism evidence="9 10">
    <name type="scientific">Polaromonas jejuensis</name>
    <dbReference type="NCBI Taxonomy" id="457502"/>
    <lineage>
        <taxon>Bacteria</taxon>
        <taxon>Pseudomonadati</taxon>
        <taxon>Pseudomonadota</taxon>
        <taxon>Betaproteobacteria</taxon>
        <taxon>Burkholderiales</taxon>
        <taxon>Comamonadaceae</taxon>
        <taxon>Polaromonas</taxon>
    </lineage>
</organism>
<dbReference type="InterPro" id="IPR056412">
    <property type="entry name" value="Ig_CycH"/>
</dbReference>
<evidence type="ECO:0000256" key="2">
    <source>
        <dbReference type="ARBA" id="ARBA00022748"/>
    </source>
</evidence>
<evidence type="ECO:0000313" key="10">
    <source>
        <dbReference type="Proteomes" id="UP001596084"/>
    </source>
</evidence>
<accession>A0ABW0Q6H3</accession>
<evidence type="ECO:0000256" key="1">
    <source>
        <dbReference type="ARBA" id="ARBA00022737"/>
    </source>
</evidence>
<reference evidence="10" key="1">
    <citation type="journal article" date="2019" name="Int. J. Syst. Evol. Microbiol.">
        <title>The Global Catalogue of Microorganisms (GCM) 10K type strain sequencing project: providing services to taxonomists for standard genome sequencing and annotation.</title>
        <authorList>
            <consortium name="The Broad Institute Genomics Platform"/>
            <consortium name="The Broad Institute Genome Sequencing Center for Infectious Disease"/>
            <person name="Wu L."/>
            <person name="Ma J."/>
        </authorList>
    </citation>
    <scope>NUCLEOTIDE SEQUENCE [LARGE SCALE GENOMIC DNA]</scope>
    <source>
        <strain evidence="10">CGMCC 4.7277</strain>
    </source>
</reference>
<evidence type="ECO:0000313" key="9">
    <source>
        <dbReference type="EMBL" id="MFC5520181.1"/>
    </source>
</evidence>
<proteinExistence type="predicted"/>
<sequence>MNHSILTLRRQLLQLKELHDAGVLPAPQYEESKATLERRLLDLVLASDAAGQVAPGAAGAGNPPGQPPVPERLPRRTLAVLAGLVLAIAGAGYWWMGSPARWGGEPVVQSEPAATSPDPDGQPHPMDADQIAAMTDKLAARLEAQPQDAEGWGMLARSYTVLGRHAEALNAYRRAVALRADHAQLLADYADALAVINDRSLAGEPMKWVDKALKLDPRNLKALSLAGTDAFNRKDYAGAVRHWEQVVAFGPGDSDLVLQAQSSLVQARELGRLAASQAAAAGQPPLAPPGKTVSGTVFLSPALGRQAAPEDTVFIFARAADGRGMPLAILRKKVKDLPLHFTLDDSLSMSPVARLSGATSVVIGARISKTGEAMPQKGDLSGEAGPVNLGATALKVEISKIVAQ</sequence>
<evidence type="ECO:0000256" key="3">
    <source>
        <dbReference type="ARBA" id="ARBA00022803"/>
    </source>
</evidence>
<keyword evidence="3 4" id="KW-0802">TPR repeat</keyword>
<evidence type="ECO:0000259" key="8">
    <source>
        <dbReference type="Pfam" id="PF23914"/>
    </source>
</evidence>
<dbReference type="InterPro" id="IPR011990">
    <property type="entry name" value="TPR-like_helical_dom_sf"/>
</dbReference>
<dbReference type="SUPFAM" id="SSF48452">
    <property type="entry name" value="TPR-like"/>
    <property type="match status" value="1"/>
</dbReference>
<feature type="transmembrane region" description="Helical" evidence="6">
    <location>
        <begin position="78"/>
        <end position="96"/>
    </location>
</feature>
<evidence type="ECO:0000256" key="4">
    <source>
        <dbReference type="PROSITE-ProRule" id="PRU00339"/>
    </source>
</evidence>
<keyword evidence="1" id="KW-0677">Repeat</keyword>
<dbReference type="Pfam" id="PF23914">
    <property type="entry name" value="TPR_CcmH_CycH"/>
    <property type="match status" value="1"/>
</dbReference>
<keyword evidence="6" id="KW-1133">Transmembrane helix</keyword>
<dbReference type="RefSeq" id="WP_157090354.1">
    <property type="nucleotide sequence ID" value="NZ_JBHSMX010000009.1"/>
</dbReference>